<feature type="region of interest" description="Disordered" evidence="1">
    <location>
        <begin position="372"/>
        <end position="391"/>
    </location>
</feature>
<keyword evidence="2" id="KW-0732">Signal</keyword>
<dbReference type="STRING" id="2594813.A0A395N1X1"/>
<feature type="region of interest" description="Disordered" evidence="1">
    <location>
        <begin position="119"/>
        <end position="260"/>
    </location>
</feature>
<comment type="caution">
    <text evidence="3">The sequence shown here is derived from an EMBL/GenBank/DDBJ whole genome shotgun (WGS) entry which is preliminary data.</text>
</comment>
<feature type="compositionally biased region" description="Polar residues" evidence="1">
    <location>
        <begin position="547"/>
        <end position="573"/>
    </location>
</feature>
<proteinExistence type="predicted"/>
<feature type="signal peptide" evidence="2">
    <location>
        <begin position="1"/>
        <end position="23"/>
    </location>
</feature>
<feature type="region of interest" description="Disordered" evidence="1">
    <location>
        <begin position="626"/>
        <end position="646"/>
    </location>
</feature>
<evidence type="ECO:0000256" key="2">
    <source>
        <dbReference type="SAM" id="SignalP"/>
    </source>
</evidence>
<evidence type="ECO:0000313" key="4">
    <source>
        <dbReference type="Proteomes" id="UP000265631"/>
    </source>
</evidence>
<sequence>MKLSKRLEAYWVLNLSLIPSVLAAATCSELSGRRYIGPDGKNFEIQCDTSAVNGAIFAYYSEGDEFQDCVDRCDADSNCIVALFLRGSGDCALISTYQGTRSFSGNDLAIVRPPIVPVTTSAESTSAEATTTETTSSETTTATSSEAEVSSTDSSTAEFSTVVSSSVETTSADTTSTDAISTEAPSTESSAAESSPVAPSLSDATSAESALTESSTIDASTSQSSTDAPSSTESASTQSTTVEPSSTSPESALVTTTDSSYTSIATIETSTEDCEDETSTYETPIAVIDSTSTGSDIQSTTLSVHSESSATTVPQSSELFTSPSSADSTTSSPSSSTTTGTEATAPASVTSQEASSLPVSSTTTVAQTHTTDSLVNSLPGTSCSETQEHGSMTLSTSGVTIMKTTTADRLPTYLPASDCVWTVYLTMVKYVTCSTGVVPETSTTATYVTVDGNAGTRGPPVVQLPEGCIGGYQVDASGNSYPVVQPTVGSQGNPSGEKSHPSVRPTLASPGGSQPSYENGQYHIPAPTAGSQGTSLPEQGNEEPFVQPTQGSQGNASGSKSQPPVSGQDSPEPNSGEPHGTQGEATPIAISAYRSGTPPYSSLSSPIHQGQHNVSMTFTVKTATTGEVQGQSVSSSSPTEAPSTPVIASGSIRHQSMLWTSIAGALFALSMLSV</sequence>
<feature type="compositionally biased region" description="Low complexity" evidence="1">
    <location>
        <begin position="321"/>
        <end position="348"/>
    </location>
</feature>
<dbReference type="EMBL" id="PXXK01000033">
    <property type="protein sequence ID" value="RFN53975.1"/>
    <property type="molecule type" value="Genomic_DNA"/>
</dbReference>
<name>A0A395N1X1_9HYPO</name>
<accession>A0A395N1X1</accession>
<feature type="compositionally biased region" description="Polar residues" evidence="1">
    <location>
        <begin position="529"/>
        <end position="538"/>
    </location>
</feature>
<dbReference type="OrthoDB" id="5106066at2759"/>
<feature type="compositionally biased region" description="Polar residues" evidence="1">
    <location>
        <begin position="349"/>
        <end position="361"/>
    </location>
</feature>
<gene>
    <name evidence="3" type="ORF">FIE12Z_1722</name>
</gene>
<feature type="compositionally biased region" description="Polar residues" evidence="1">
    <location>
        <begin position="480"/>
        <end position="496"/>
    </location>
</feature>
<feature type="compositionally biased region" description="Polar residues" evidence="1">
    <location>
        <begin position="289"/>
        <end position="320"/>
    </location>
</feature>
<feature type="region of interest" description="Disordered" evidence="1">
    <location>
        <begin position="480"/>
        <end position="584"/>
    </location>
</feature>
<protein>
    <recommendedName>
        <fullName evidence="5">Proteoglycan</fullName>
    </recommendedName>
</protein>
<keyword evidence="4" id="KW-1185">Reference proteome</keyword>
<organism evidence="3 4">
    <name type="scientific">Fusarium flagelliforme</name>
    <dbReference type="NCBI Taxonomy" id="2675880"/>
    <lineage>
        <taxon>Eukaryota</taxon>
        <taxon>Fungi</taxon>
        <taxon>Dikarya</taxon>
        <taxon>Ascomycota</taxon>
        <taxon>Pezizomycotina</taxon>
        <taxon>Sordariomycetes</taxon>
        <taxon>Hypocreomycetidae</taxon>
        <taxon>Hypocreales</taxon>
        <taxon>Nectriaceae</taxon>
        <taxon>Fusarium</taxon>
        <taxon>Fusarium incarnatum-equiseti species complex</taxon>
    </lineage>
</organism>
<reference evidence="3 4" key="1">
    <citation type="journal article" date="2018" name="PLoS Pathog.">
        <title>Evolution of structural diversity of trichothecenes, a family of toxins produced by plant pathogenic and entomopathogenic fungi.</title>
        <authorList>
            <person name="Proctor R.H."/>
            <person name="McCormick S.P."/>
            <person name="Kim H.S."/>
            <person name="Cardoza R.E."/>
            <person name="Stanley A.M."/>
            <person name="Lindo L."/>
            <person name="Kelly A."/>
            <person name="Brown D.W."/>
            <person name="Lee T."/>
            <person name="Vaughan M.M."/>
            <person name="Alexander N.J."/>
            <person name="Busman M."/>
            <person name="Gutierrez S."/>
        </authorList>
    </citation>
    <scope>NUCLEOTIDE SEQUENCE [LARGE SCALE GENOMIC DNA]</scope>
    <source>
        <strain evidence="3 4">NRRL 13405</strain>
    </source>
</reference>
<evidence type="ECO:0000313" key="3">
    <source>
        <dbReference type="EMBL" id="RFN53975.1"/>
    </source>
</evidence>
<feature type="compositionally biased region" description="Low complexity" evidence="1">
    <location>
        <begin position="119"/>
        <end position="251"/>
    </location>
</feature>
<feature type="chain" id="PRO_5017212892" description="Proteoglycan" evidence="2">
    <location>
        <begin position="24"/>
        <end position="674"/>
    </location>
</feature>
<dbReference type="AlphaFoldDB" id="A0A395N1X1"/>
<evidence type="ECO:0008006" key="5">
    <source>
        <dbReference type="Google" id="ProtNLM"/>
    </source>
</evidence>
<dbReference type="Proteomes" id="UP000265631">
    <property type="component" value="Unassembled WGS sequence"/>
</dbReference>
<evidence type="ECO:0000256" key="1">
    <source>
        <dbReference type="SAM" id="MobiDB-lite"/>
    </source>
</evidence>
<feature type="region of interest" description="Disordered" evidence="1">
    <location>
        <begin position="286"/>
        <end position="367"/>
    </location>
</feature>